<evidence type="ECO:0000256" key="2">
    <source>
        <dbReference type="ARBA" id="ARBA00022617"/>
    </source>
</evidence>
<dbReference type="PROSITE" id="PS51007">
    <property type="entry name" value="CYTC"/>
    <property type="match status" value="1"/>
</dbReference>
<keyword evidence="2 6" id="KW-0349">Heme</keyword>
<feature type="chain" id="PRO_5030535760" evidence="7">
    <location>
        <begin position="27"/>
        <end position="116"/>
    </location>
</feature>
<evidence type="ECO:0000313" key="9">
    <source>
        <dbReference type="EMBL" id="MYN10064.1"/>
    </source>
</evidence>
<sequence length="116" mass="11865">MQLIRHCLTAAAFPVFIACAFSSAHAAEPIASGARLAATCTGCHGTNGATTGTALPPLAGQSREALLTSLQAFKSGARPATVMTQIAKGYSEEQLAMLAAYFAAQRPNTTVQGGRP</sequence>
<keyword evidence="5 6" id="KW-0408">Iron</keyword>
<comment type="caution">
    <text evidence="9">The sequence shown here is derived from an EMBL/GenBank/DDBJ whole genome shotgun (WGS) entry which is preliminary data.</text>
</comment>
<feature type="domain" description="Cytochrome c" evidence="8">
    <location>
        <begin position="28"/>
        <end position="106"/>
    </location>
</feature>
<evidence type="ECO:0000259" key="8">
    <source>
        <dbReference type="PROSITE" id="PS51007"/>
    </source>
</evidence>
<dbReference type="PROSITE" id="PS51257">
    <property type="entry name" value="PROKAR_LIPOPROTEIN"/>
    <property type="match status" value="1"/>
</dbReference>
<keyword evidence="7" id="KW-0732">Signal</keyword>
<evidence type="ECO:0000256" key="4">
    <source>
        <dbReference type="ARBA" id="ARBA00022982"/>
    </source>
</evidence>
<evidence type="ECO:0000256" key="6">
    <source>
        <dbReference type="PROSITE-ProRule" id="PRU00433"/>
    </source>
</evidence>
<protein>
    <submittedName>
        <fullName evidence="9">C-type cytochrome</fullName>
    </submittedName>
</protein>
<keyword evidence="10" id="KW-1185">Reference proteome</keyword>
<dbReference type="SUPFAM" id="SSF46626">
    <property type="entry name" value="Cytochrome c"/>
    <property type="match status" value="1"/>
</dbReference>
<organism evidence="9 10">
    <name type="scientific">Pseudoduganella aquatica</name>
    <dbReference type="NCBI Taxonomy" id="2660641"/>
    <lineage>
        <taxon>Bacteria</taxon>
        <taxon>Pseudomonadati</taxon>
        <taxon>Pseudomonadota</taxon>
        <taxon>Betaproteobacteria</taxon>
        <taxon>Burkholderiales</taxon>
        <taxon>Oxalobacteraceae</taxon>
        <taxon>Telluria group</taxon>
        <taxon>Pseudoduganella</taxon>
    </lineage>
</organism>
<keyword evidence="1" id="KW-0813">Transport</keyword>
<name>A0A7X4HF46_9BURK</name>
<evidence type="ECO:0000256" key="1">
    <source>
        <dbReference type="ARBA" id="ARBA00022448"/>
    </source>
</evidence>
<dbReference type="RefSeq" id="WP_161074359.1">
    <property type="nucleotide sequence ID" value="NZ_CP086370.1"/>
</dbReference>
<dbReference type="EMBL" id="WWCU01000031">
    <property type="protein sequence ID" value="MYN10064.1"/>
    <property type="molecule type" value="Genomic_DNA"/>
</dbReference>
<proteinExistence type="predicted"/>
<evidence type="ECO:0000256" key="7">
    <source>
        <dbReference type="SAM" id="SignalP"/>
    </source>
</evidence>
<feature type="signal peptide" evidence="7">
    <location>
        <begin position="1"/>
        <end position="26"/>
    </location>
</feature>
<dbReference type="Gene3D" id="1.10.760.10">
    <property type="entry name" value="Cytochrome c-like domain"/>
    <property type="match status" value="1"/>
</dbReference>
<evidence type="ECO:0000256" key="5">
    <source>
        <dbReference type="ARBA" id="ARBA00023004"/>
    </source>
</evidence>
<dbReference type="PANTHER" id="PTHR33751">
    <property type="entry name" value="CBB3-TYPE CYTOCHROME C OXIDASE SUBUNIT FIXP"/>
    <property type="match status" value="1"/>
</dbReference>
<evidence type="ECO:0000313" key="10">
    <source>
        <dbReference type="Proteomes" id="UP000450676"/>
    </source>
</evidence>
<keyword evidence="4" id="KW-0249">Electron transport</keyword>
<dbReference type="GO" id="GO:0020037">
    <property type="term" value="F:heme binding"/>
    <property type="evidence" value="ECO:0007669"/>
    <property type="project" value="InterPro"/>
</dbReference>
<dbReference type="InterPro" id="IPR009056">
    <property type="entry name" value="Cyt_c-like_dom"/>
</dbReference>
<dbReference type="Pfam" id="PF00034">
    <property type="entry name" value="Cytochrom_C"/>
    <property type="match status" value="1"/>
</dbReference>
<dbReference type="Proteomes" id="UP000450676">
    <property type="component" value="Unassembled WGS sequence"/>
</dbReference>
<dbReference type="PANTHER" id="PTHR33751:SF9">
    <property type="entry name" value="CYTOCHROME C4"/>
    <property type="match status" value="1"/>
</dbReference>
<dbReference type="InterPro" id="IPR050597">
    <property type="entry name" value="Cytochrome_c_Oxidase_Subunit"/>
</dbReference>
<dbReference type="GO" id="GO:0009055">
    <property type="term" value="F:electron transfer activity"/>
    <property type="evidence" value="ECO:0007669"/>
    <property type="project" value="InterPro"/>
</dbReference>
<reference evidence="9 10" key="1">
    <citation type="submission" date="2019-12" db="EMBL/GenBank/DDBJ databases">
        <title>Novel species isolated from a subtropical stream in China.</title>
        <authorList>
            <person name="Lu H."/>
        </authorList>
    </citation>
    <scope>NUCLEOTIDE SEQUENCE [LARGE SCALE GENOMIC DNA]</scope>
    <source>
        <strain evidence="9 10">FT127W</strain>
    </source>
</reference>
<dbReference type="GO" id="GO:0046872">
    <property type="term" value="F:metal ion binding"/>
    <property type="evidence" value="ECO:0007669"/>
    <property type="project" value="UniProtKB-KW"/>
</dbReference>
<evidence type="ECO:0000256" key="3">
    <source>
        <dbReference type="ARBA" id="ARBA00022723"/>
    </source>
</evidence>
<keyword evidence="3 6" id="KW-0479">Metal-binding</keyword>
<dbReference type="AlphaFoldDB" id="A0A7X4HF46"/>
<accession>A0A7X4HF46</accession>
<gene>
    <name evidence="9" type="ORF">GTP77_22340</name>
</gene>
<dbReference type="InterPro" id="IPR036909">
    <property type="entry name" value="Cyt_c-like_dom_sf"/>
</dbReference>